<evidence type="ECO:0000313" key="1">
    <source>
        <dbReference type="EMBL" id="VDO51147.1"/>
    </source>
</evidence>
<evidence type="ECO:0000313" key="2">
    <source>
        <dbReference type="Proteomes" id="UP000267606"/>
    </source>
</evidence>
<protein>
    <submittedName>
        <fullName evidence="3">F-box/LRR-repeat protein</fullName>
    </submittedName>
</protein>
<dbReference type="SUPFAM" id="SSF52047">
    <property type="entry name" value="RNI-like"/>
    <property type="match status" value="1"/>
</dbReference>
<dbReference type="AlphaFoldDB" id="A0A183HJ11"/>
<proteinExistence type="predicted"/>
<evidence type="ECO:0000313" key="3">
    <source>
        <dbReference type="WBParaSite" id="OFLC_0000747201-mRNA-1"/>
    </source>
</evidence>
<name>A0A183HJ11_9BILA</name>
<reference evidence="3" key="1">
    <citation type="submission" date="2016-06" db="UniProtKB">
        <authorList>
            <consortium name="WormBaseParasite"/>
        </authorList>
    </citation>
    <scope>IDENTIFICATION</scope>
</reference>
<dbReference type="Proteomes" id="UP000267606">
    <property type="component" value="Unassembled WGS sequence"/>
</dbReference>
<sequence length="265" mass="30424">TSQYLRKLCIDCSVPLPSTEVNALFDICFPNVFHLDVGSFKEMNTTLVEKLSNCFPNVETLHMEKIECSSSSDNNDEEWEKTLKMLFEDESIFPKVQNFFVGNVSRYCTESDPKLPAYKRPLNLIHIYDGTPNINYVKTSPWRSTLTELHLGYYIENDGIEYIGQLHNLKNLCNLEELRVFFGGEDCNISAGGLITLFTLPEKEPEKSFPYKLKHLVIANFFEGNVDLFKAIDQNCPNLRTLGLPFNDYLTFNDGVMPFIVSHFK</sequence>
<reference evidence="1 2" key="2">
    <citation type="submission" date="2018-11" db="EMBL/GenBank/DDBJ databases">
        <authorList>
            <consortium name="Pathogen Informatics"/>
        </authorList>
    </citation>
    <scope>NUCLEOTIDE SEQUENCE [LARGE SCALE GENOMIC DNA]</scope>
</reference>
<dbReference type="InterPro" id="IPR032675">
    <property type="entry name" value="LRR_dom_sf"/>
</dbReference>
<organism evidence="3">
    <name type="scientific">Onchocerca flexuosa</name>
    <dbReference type="NCBI Taxonomy" id="387005"/>
    <lineage>
        <taxon>Eukaryota</taxon>
        <taxon>Metazoa</taxon>
        <taxon>Ecdysozoa</taxon>
        <taxon>Nematoda</taxon>
        <taxon>Chromadorea</taxon>
        <taxon>Rhabditida</taxon>
        <taxon>Spirurina</taxon>
        <taxon>Spiruromorpha</taxon>
        <taxon>Filarioidea</taxon>
        <taxon>Onchocercidae</taxon>
        <taxon>Onchocerca</taxon>
    </lineage>
</organism>
<dbReference type="WBParaSite" id="OFLC_0000747201-mRNA-1">
    <property type="protein sequence ID" value="OFLC_0000747201-mRNA-1"/>
    <property type="gene ID" value="OFLC_0000747201"/>
</dbReference>
<keyword evidence="2" id="KW-1185">Reference proteome</keyword>
<dbReference type="STRING" id="387005.A0A183HJ11"/>
<dbReference type="Gene3D" id="3.80.10.10">
    <property type="entry name" value="Ribonuclease Inhibitor"/>
    <property type="match status" value="1"/>
</dbReference>
<dbReference type="EMBL" id="UZAJ01007830">
    <property type="protein sequence ID" value="VDO51147.1"/>
    <property type="molecule type" value="Genomic_DNA"/>
</dbReference>
<gene>
    <name evidence="1" type="ORF">OFLC_LOCUS7472</name>
</gene>
<accession>A0A183HJ11</accession>